<evidence type="ECO:0000259" key="6">
    <source>
        <dbReference type="Pfam" id="PF02913"/>
    </source>
</evidence>
<dbReference type="GO" id="GO:0016491">
    <property type="term" value="F:oxidoreductase activity"/>
    <property type="evidence" value="ECO:0007669"/>
    <property type="project" value="UniProtKB-KW"/>
</dbReference>
<dbReference type="InterPro" id="IPR004113">
    <property type="entry name" value="FAD-bd_oxidored_4_C"/>
</dbReference>
<dbReference type="FunFam" id="3.30.70.2740:FF:000001">
    <property type="entry name" value="D-lactate dehydrogenase mitochondrial"/>
    <property type="match status" value="1"/>
</dbReference>
<comment type="cofactor">
    <cofactor evidence="1">
        <name>FAD</name>
        <dbReference type="ChEBI" id="CHEBI:57692"/>
    </cofactor>
</comment>
<evidence type="ECO:0000256" key="3">
    <source>
        <dbReference type="ARBA" id="ARBA00022630"/>
    </source>
</evidence>
<keyword evidence="5" id="KW-0560">Oxidoreductase</keyword>
<keyword evidence="3" id="KW-0285">Flavoprotein</keyword>
<evidence type="ECO:0000313" key="7">
    <source>
        <dbReference type="EMBL" id="GAI59023.1"/>
    </source>
</evidence>
<keyword evidence="4" id="KW-0274">FAD</keyword>
<dbReference type="InterPro" id="IPR016164">
    <property type="entry name" value="FAD-linked_Oxase-like_C"/>
</dbReference>
<dbReference type="PANTHER" id="PTHR42934">
    <property type="entry name" value="GLYCOLATE OXIDASE SUBUNIT GLCD"/>
    <property type="match status" value="1"/>
</dbReference>
<dbReference type="SUPFAM" id="SSF55103">
    <property type="entry name" value="FAD-linked oxidases, C-terminal domain"/>
    <property type="match status" value="1"/>
</dbReference>
<sequence length="112" mass="12288">MVSEISRIAQKHDIQVGIFGHASDGNLHPTFLTDERDEEEMRRVEAAVSEVFEVTLKLGGTISGEHGIGLTKMRFLPWEAKPSGLKVMKVIKDGFDPQNILNPGKIFTALGG</sequence>
<name>X1PT76_9ZZZZ</name>
<reference evidence="7" key="1">
    <citation type="journal article" date="2014" name="Front. Microbiol.">
        <title>High frequency of phylogenetically diverse reductive dehalogenase-homologous genes in deep subseafloor sedimentary metagenomes.</title>
        <authorList>
            <person name="Kawai M."/>
            <person name="Futagami T."/>
            <person name="Toyoda A."/>
            <person name="Takaki Y."/>
            <person name="Nishi S."/>
            <person name="Hori S."/>
            <person name="Arai W."/>
            <person name="Tsubouchi T."/>
            <person name="Morono Y."/>
            <person name="Uchiyama I."/>
            <person name="Ito T."/>
            <person name="Fujiyama A."/>
            <person name="Inagaki F."/>
            <person name="Takami H."/>
        </authorList>
    </citation>
    <scope>NUCLEOTIDE SEQUENCE</scope>
    <source>
        <strain evidence="7">Expedition CK06-06</strain>
    </source>
</reference>
<dbReference type="FunFam" id="1.10.45.10:FF:000001">
    <property type="entry name" value="D-lactate dehydrogenase mitochondrial"/>
    <property type="match status" value="1"/>
</dbReference>
<dbReference type="Gene3D" id="3.30.70.2740">
    <property type="match status" value="1"/>
</dbReference>
<dbReference type="InterPro" id="IPR051914">
    <property type="entry name" value="FAD-linked_OxidoTrans_Type4"/>
</dbReference>
<feature type="domain" description="FAD-binding oxidoreductase/transferase type 4 C-terminal" evidence="6">
    <location>
        <begin position="1"/>
        <end position="106"/>
    </location>
</feature>
<comment type="similarity">
    <text evidence="2">Belongs to the FAD-binding oxidoreductase/transferase type 4 family.</text>
</comment>
<dbReference type="GO" id="GO:0050660">
    <property type="term" value="F:flavin adenine dinucleotide binding"/>
    <property type="evidence" value="ECO:0007669"/>
    <property type="project" value="InterPro"/>
</dbReference>
<dbReference type="InterPro" id="IPR016171">
    <property type="entry name" value="Vanillyl_alc_oxidase_C-sub2"/>
</dbReference>
<dbReference type="Pfam" id="PF02913">
    <property type="entry name" value="FAD-oxidase_C"/>
    <property type="match status" value="1"/>
</dbReference>
<dbReference type="PANTHER" id="PTHR42934:SF2">
    <property type="entry name" value="GLYCOLATE OXIDASE SUBUNIT GLCD"/>
    <property type="match status" value="1"/>
</dbReference>
<proteinExistence type="inferred from homology"/>
<protein>
    <recommendedName>
        <fullName evidence="6">FAD-binding oxidoreductase/transferase type 4 C-terminal domain-containing protein</fullName>
    </recommendedName>
</protein>
<dbReference type="EMBL" id="BARW01003902">
    <property type="protein sequence ID" value="GAI59023.1"/>
    <property type="molecule type" value="Genomic_DNA"/>
</dbReference>
<evidence type="ECO:0000256" key="5">
    <source>
        <dbReference type="ARBA" id="ARBA00023002"/>
    </source>
</evidence>
<accession>X1PT76</accession>
<evidence type="ECO:0000256" key="4">
    <source>
        <dbReference type="ARBA" id="ARBA00022827"/>
    </source>
</evidence>
<dbReference type="AlphaFoldDB" id="X1PT76"/>
<evidence type="ECO:0000256" key="1">
    <source>
        <dbReference type="ARBA" id="ARBA00001974"/>
    </source>
</evidence>
<gene>
    <name evidence="7" type="ORF">S12H4_09560</name>
</gene>
<evidence type="ECO:0000256" key="2">
    <source>
        <dbReference type="ARBA" id="ARBA00008000"/>
    </source>
</evidence>
<comment type="caution">
    <text evidence="7">The sequence shown here is derived from an EMBL/GenBank/DDBJ whole genome shotgun (WGS) entry which is preliminary data.</text>
</comment>
<dbReference type="Gene3D" id="1.10.45.10">
    <property type="entry name" value="Vanillyl-alcohol Oxidase, Chain A, domain 4"/>
    <property type="match status" value="1"/>
</dbReference>
<organism evidence="7">
    <name type="scientific">marine sediment metagenome</name>
    <dbReference type="NCBI Taxonomy" id="412755"/>
    <lineage>
        <taxon>unclassified sequences</taxon>
        <taxon>metagenomes</taxon>
        <taxon>ecological metagenomes</taxon>
    </lineage>
</organism>